<dbReference type="EMBL" id="JAGFNK010000148">
    <property type="protein sequence ID" value="KAI9464790.1"/>
    <property type="molecule type" value="Genomic_DNA"/>
</dbReference>
<protein>
    <submittedName>
        <fullName evidence="1">Uncharacterized protein</fullName>
    </submittedName>
</protein>
<keyword evidence="2" id="KW-1185">Reference proteome</keyword>
<reference evidence="1" key="1">
    <citation type="submission" date="2021-03" db="EMBL/GenBank/DDBJ databases">
        <title>Evolutionary priming and transition to the ectomycorrhizal habit in an iconic lineage of mushroom-forming fungi: is preadaptation a requirement?</title>
        <authorList>
            <consortium name="DOE Joint Genome Institute"/>
            <person name="Looney B.P."/>
            <person name="Miyauchi S."/>
            <person name="Morin E."/>
            <person name="Drula E."/>
            <person name="Courty P.E."/>
            <person name="Chicoki N."/>
            <person name="Fauchery L."/>
            <person name="Kohler A."/>
            <person name="Kuo A."/>
            <person name="LaButti K."/>
            <person name="Pangilinan J."/>
            <person name="Lipzen A."/>
            <person name="Riley R."/>
            <person name="Andreopoulos W."/>
            <person name="He G."/>
            <person name="Johnson J."/>
            <person name="Barry K.W."/>
            <person name="Grigoriev I.V."/>
            <person name="Nagy L."/>
            <person name="Hibbett D."/>
            <person name="Henrissat B."/>
            <person name="Matheny P.B."/>
            <person name="Labbe J."/>
            <person name="Martin A.F."/>
        </authorList>
    </citation>
    <scope>NUCLEOTIDE SEQUENCE</scope>
    <source>
        <strain evidence="1">BPL698</strain>
    </source>
</reference>
<sequence>MGYARSRKFCCCIPVRFGTFIISTLFLFGGGVIAAVGWYGAAHKDQVHLTKNQEVSLVFTSVAYTLLTLASLFGFIGSIIRRRSFVSAYSTVLAWHLGVSIATGAYFIYTLFHKVGEHEINDCIKNNQDSNSALKAEECKMAFGLSRALVIATYVVIWLLQLWGCLIVSDYVGQLREEEALQYPPPAQMTASSQPMATTYNEYSFSKPENGFGGPSRRSNNV</sequence>
<name>A0ACC0U756_9AGAM</name>
<gene>
    <name evidence="1" type="ORF">F5148DRAFT_174806</name>
</gene>
<accession>A0ACC0U756</accession>
<organism evidence="1 2">
    <name type="scientific">Russula earlei</name>
    <dbReference type="NCBI Taxonomy" id="71964"/>
    <lineage>
        <taxon>Eukaryota</taxon>
        <taxon>Fungi</taxon>
        <taxon>Dikarya</taxon>
        <taxon>Basidiomycota</taxon>
        <taxon>Agaricomycotina</taxon>
        <taxon>Agaricomycetes</taxon>
        <taxon>Russulales</taxon>
        <taxon>Russulaceae</taxon>
        <taxon>Russula</taxon>
    </lineage>
</organism>
<dbReference type="Proteomes" id="UP001207468">
    <property type="component" value="Unassembled WGS sequence"/>
</dbReference>
<evidence type="ECO:0000313" key="2">
    <source>
        <dbReference type="Proteomes" id="UP001207468"/>
    </source>
</evidence>
<proteinExistence type="predicted"/>
<evidence type="ECO:0000313" key="1">
    <source>
        <dbReference type="EMBL" id="KAI9464790.1"/>
    </source>
</evidence>
<comment type="caution">
    <text evidence="1">The sequence shown here is derived from an EMBL/GenBank/DDBJ whole genome shotgun (WGS) entry which is preliminary data.</text>
</comment>